<dbReference type="Proteomes" id="UP000095380">
    <property type="component" value="Unassembled WGS sequence"/>
</dbReference>
<evidence type="ECO:0000313" key="5">
    <source>
        <dbReference type="Proteomes" id="UP000095380"/>
    </source>
</evidence>
<gene>
    <name evidence="1" type="ORF">ERS852408_02600</name>
    <name evidence="4" type="ORF">G4332_10915</name>
    <name evidence="3" type="ORF">GT528_13990</name>
    <name evidence="2" type="ORF">GT576_12510</name>
</gene>
<evidence type="ECO:0000313" key="7">
    <source>
        <dbReference type="Proteomes" id="UP000472916"/>
    </source>
</evidence>
<sequence length="67" mass="7856">MANDITVKHGWILPLFVSLYITKRSEAVLQWGKRKNIKKLIINGELVIEWKKEKSIKDVVVENICYD</sequence>
<organism evidence="1 5">
    <name type="scientific">Dorea longicatena</name>
    <dbReference type="NCBI Taxonomy" id="88431"/>
    <lineage>
        <taxon>Bacteria</taxon>
        <taxon>Bacillati</taxon>
        <taxon>Bacillota</taxon>
        <taxon>Clostridia</taxon>
        <taxon>Lachnospirales</taxon>
        <taxon>Lachnospiraceae</taxon>
        <taxon>Dorea</taxon>
    </lineage>
</organism>
<reference evidence="1 5" key="1">
    <citation type="submission" date="2015-09" db="EMBL/GenBank/DDBJ databases">
        <authorList>
            <consortium name="Pathogen Informatics"/>
        </authorList>
    </citation>
    <scope>NUCLEOTIDE SEQUENCE [LARGE SCALE GENOMIC DNA]</scope>
    <source>
        <strain evidence="1 5">2789STDY5608851</strain>
    </source>
</reference>
<dbReference type="Proteomes" id="UP000472916">
    <property type="component" value="Unassembled WGS sequence"/>
</dbReference>
<dbReference type="AlphaFoldDB" id="A0A174GQT2"/>
<evidence type="ECO:0000313" key="2">
    <source>
        <dbReference type="EMBL" id="MZK11136.1"/>
    </source>
</evidence>
<dbReference type="EMBL" id="WWSC01000022">
    <property type="protein sequence ID" value="MZK42763.1"/>
    <property type="molecule type" value="Genomic_DNA"/>
</dbReference>
<evidence type="ECO:0000313" key="3">
    <source>
        <dbReference type="EMBL" id="MZK42763.1"/>
    </source>
</evidence>
<dbReference type="EMBL" id="WWSH01000011">
    <property type="protein sequence ID" value="MZK11136.1"/>
    <property type="molecule type" value="Genomic_DNA"/>
</dbReference>
<proteinExistence type="predicted"/>
<reference evidence="4" key="4">
    <citation type="submission" date="2020-02" db="EMBL/GenBank/DDBJ databases">
        <authorList>
            <person name="Littmann E."/>
            <person name="Sorbara M."/>
        </authorList>
    </citation>
    <scope>NUCLEOTIDE SEQUENCE</scope>
    <source>
        <strain evidence="4">MSK.10.16</strain>
    </source>
</reference>
<evidence type="ECO:0000313" key="6">
    <source>
        <dbReference type="Proteomes" id="UP000449249"/>
    </source>
</evidence>
<reference evidence="6 7" key="2">
    <citation type="journal article" date="2019" name="Nat. Med.">
        <title>A library of human gut bacterial isolates paired with longitudinal multiomics data enables mechanistic microbiome research.</title>
        <authorList>
            <person name="Poyet M."/>
            <person name="Groussin M."/>
            <person name="Gibbons S.M."/>
            <person name="Avila-Pacheco J."/>
            <person name="Jiang X."/>
            <person name="Kearney S.M."/>
            <person name="Perrotta A.R."/>
            <person name="Berdy B."/>
            <person name="Zhao S."/>
            <person name="Lieberman T.D."/>
            <person name="Swanson P.K."/>
            <person name="Smith M."/>
            <person name="Roesemann S."/>
            <person name="Alexander J.E."/>
            <person name="Rich S.A."/>
            <person name="Livny J."/>
            <person name="Vlamakis H."/>
            <person name="Clish C."/>
            <person name="Bullock K."/>
            <person name="Deik A."/>
            <person name="Scott J."/>
            <person name="Pierce K.A."/>
            <person name="Xavier R.J."/>
            <person name="Alm E.J."/>
        </authorList>
    </citation>
    <scope>NUCLEOTIDE SEQUENCE [LARGE SCALE GENOMIC DNA]</scope>
    <source>
        <strain evidence="2 6">BIOML-A1</strain>
        <strain evidence="3 7">BIOML-A6</strain>
    </source>
</reference>
<dbReference type="Proteomes" id="UP000724058">
    <property type="component" value="Unassembled WGS sequence"/>
</dbReference>
<accession>A0A174GQT2</accession>
<dbReference type="EMBL" id="CYYM01000022">
    <property type="protein sequence ID" value="CUO63219.1"/>
    <property type="molecule type" value="Genomic_DNA"/>
</dbReference>
<reference evidence="4" key="3">
    <citation type="journal article" date="2020" name="Cell Host Microbe">
        <title>Functional and Genomic Variation between Human-Derived Isolates of Lachnospiraceae Reveals Inter- and Intra-Species Diversity.</title>
        <authorList>
            <person name="Sorbara M.T."/>
            <person name="Littmann E.R."/>
            <person name="Fontana E."/>
            <person name="Moody T.U."/>
            <person name="Kohout C.E."/>
            <person name="Gjonbalaj M."/>
            <person name="Eaton V."/>
            <person name="Seok R."/>
            <person name="Leiner I.M."/>
            <person name="Pamer E.G."/>
        </authorList>
    </citation>
    <scope>NUCLEOTIDE SEQUENCE</scope>
    <source>
        <strain evidence="4">MSK.10.16</strain>
    </source>
</reference>
<dbReference type="RefSeq" id="WP_006427157.1">
    <property type="nucleotide sequence ID" value="NZ_CAXVIO010000009.1"/>
</dbReference>
<dbReference type="GeneID" id="93138164"/>
<evidence type="ECO:0000313" key="1">
    <source>
        <dbReference type="EMBL" id="CUO63219.1"/>
    </source>
</evidence>
<evidence type="ECO:0000313" key="4">
    <source>
        <dbReference type="EMBL" id="NSE58608.1"/>
    </source>
</evidence>
<name>A0A174GQT2_9FIRM</name>
<dbReference type="EMBL" id="JAAIOD010000014">
    <property type="protein sequence ID" value="NSE58608.1"/>
    <property type="molecule type" value="Genomic_DNA"/>
</dbReference>
<dbReference type="Proteomes" id="UP000449249">
    <property type="component" value="Unassembled WGS sequence"/>
</dbReference>
<protein>
    <submittedName>
        <fullName evidence="1">Uncharacterized protein</fullName>
    </submittedName>
</protein>